<evidence type="ECO:0000313" key="4">
    <source>
        <dbReference type="Proteomes" id="UP000178914"/>
    </source>
</evidence>
<gene>
    <name evidence="3" type="ORF">A3B02_02770</name>
</gene>
<keyword evidence="1" id="KW-0472">Membrane</keyword>
<reference evidence="3 4" key="1">
    <citation type="journal article" date="2016" name="Nat. Commun.">
        <title>Thousands of microbial genomes shed light on interconnected biogeochemical processes in an aquifer system.</title>
        <authorList>
            <person name="Anantharaman K."/>
            <person name="Brown C.T."/>
            <person name="Hug L.A."/>
            <person name="Sharon I."/>
            <person name="Castelle C.J."/>
            <person name="Probst A.J."/>
            <person name="Thomas B.C."/>
            <person name="Singh A."/>
            <person name="Wilkins M.J."/>
            <person name="Karaoz U."/>
            <person name="Brodie E.L."/>
            <person name="Williams K.H."/>
            <person name="Hubbard S.S."/>
            <person name="Banfield J.F."/>
        </authorList>
    </citation>
    <scope>NUCLEOTIDE SEQUENCE [LARGE SCALE GENOMIC DNA]</scope>
</reference>
<comment type="caution">
    <text evidence="3">The sequence shown here is derived from an EMBL/GenBank/DDBJ whole genome shotgun (WGS) entry which is preliminary data.</text>
</comment>
<evidence type="ECO:0000256" key="2">
    <source>
        <dbReference type="SAM" id="SignalP"/>
    </source>
</evidence>
<evidence type="ECO:0000256" key="1">
    <source>
        <dbReference type="SAM" id="Phobius"/>
    </source>
</evidence>
<evidence type="ECO:0000313" key="3">
    <source>
        <dbReference type="EMBL" id="OGK52139.1"/>
    </source>
</evidence>
<feature type="transmembrane region" description="Helical" evidence="1">
    <location>
        <begin position="587"/>
        <end position="608"/>
    </location>
</feature>
<accession>A0A1F7J941</accession>
<keyword evidence="1" id="KW-0812">Transmembrane</keyword>
<evidence type="ECO:0008006" key="5">
    <source>
        <dbReference type="Google" id="ProtNLM"/>
    </source>
</evidence>
<dbReference type="Proteomes" id="UP000178914">
    <property type="component" value="Unassembled WGS sequence"/>
</dbReference>
<feature type="chain" id="PRO_5009529419" description="Prealbumin-like fold domain-containing protein" evidence="2">
    <location>
        <begin position="27"/>
        <end position="639"/>
    </location>
</feature>
<keyword evidence="1" id="KW-1133">Transmembrane helix</keyword>
<feature type="signal peptide" evidence="2">
    <location>
        <begin position="1"/>
        <end position="26"/>
    </location>
</feature>
<protein>
    <recommendedName>
        <fullName evidence="5">Prealbumin-like fold domain-containing protein</fullName>
    </recommendedName>
</protein>
<dbReference type="STRING" id="1802068.A3B02_02770"/>
<name>A0A1F7J941_9BACT</name>
<dbReference type="AlphaFoldDB" id="A0A1F7J941"/>
<keyword evidence="2" id="KW-0732">Signal</keyword>
<organism evidence="3 4">
    <name type="scientific">Candidatus Roizmanbacteria bacterium RIFCSPLOWO2_01_FULL_42_14</name>
    <dbReference type="NCBI Taxonomy" id="1802068"/>
    <lineage>
        <taxon>Bacteria</taxon>
        <taxon>Candidatus Roizmaniibacteriota</taxon>
    </lineage>
</organism>
<proteinExistence type="predicted"/>
<dbReference type="EMBL" id="MGAS01000012">
    <property type="protein sequence ID" value="OGK52139.1"/>
    <property type="molecule type" value="Genomic_DNA"/>
</dbReference>
<sequence>MMSMRRLFLYAIILAAAGFFVHTSSAQVPTSVPTPINTQTPECNQVAWSCAKVQDLDEDLDRLPHRIQLTQSGLPGSDPSGLPTNFYVACGTETDQGFLLTTGNSSIDEKLCLGKNTYRSLQDRYGYALNLINTTNPFTAPNGNIDIIVKPQNDGDPRHHMCMIGWEIPVTTTGSGESDDADTNEATEKSYGLEYTSFTFAEGAAQCTTVYSDPFGRTYNKQLKPVPGAKVNLFDYDLKSMIKLPGVPNPVTTEETGIFNFNVPAGRYYLNSNLTNSVADIHPNYTLAYTAPYAYGELIDEKTGQVEQRDIPVNGGATPVLKLMGYSHVRAGDYIHIQGIASWPLTLIDLMQGNKSIAQQQSDKFGNFTFRLDPSSIDSAQQITLKLTEVDLTVNPKVPAAQAKTVSKAFDPIPSYLEGYAYDASGKLQPFATVRVRMQISDSIYFETKADKDAFFTVAPRNLPILPYYLEIIPANVLPGTGGAGTGGTGVTGAPAPTGTGTATGTTAAAKVSVIEFAQKNQEYHQTQVIDIMSGTKNGKKVDPTAVADSANAVFGKSGAQKAKEAVKKGFETAAAEASQARAQQSYVTLLILVALLIFLGSLVVVFLKKRAAKGAALPLEGSKDVYTREEPVSKPQGE</sequence>